<dbReference type="Pfam" id="PF01352">
    <property type="entry name" value="KRAB"/>
    <property type="match status" value="1"/>
</dbReference>
<evidence type="ECO:0000256" key="4">
    <source>
        <dbReference type="ARBA" id="ARBA00022723"/>
    </source>
</evidence>
<keyword evidence="16" id="KW-1185">Reference proteome</keyword>
<dbReference type="FunFam" id="3.30.160.60:FF:002402">
    <property type="entry name" value="Zinc finger protein 347"/>
    <property type="match status" value="2"/>
</dbReference>
<reference evidence="15" key="2">
    <citation type="submission" date="2025-08" db="UniProtKB">
        <authorList>
            <consortium name="Ensembl"/>
        </authorList>
    </citation>
    <scope>IDENTIFICATION</scope>
</reference>
<accession>A0A8C5Y153</accession>
<dbReference type="EMBL" id="ABDC03026474">
    <property type="status" value="NOT_ANNOTATED_CDS"/>
    <property type="molecule type" value="Genomic_DNA"/>
</dbReference>
<dbReference type="PANTHER" id="PTHR14196:SF12">
    <property type="entry name" value="ZINC FINGER PROTEIN 208-LIKE"/>
    <property type="match status" value="1"/>
</dbReference>
<dbReference type="InterPro" id="IPR013087">
    <property type="entry name" value="Znf_C2H2_type"/>
</dbReference>
<proteinExistence type="inferred from homology"/>
<dbReference type="SMART" id="SM00355">
    <property type="entry name" value="ZnF_C2H2"/>
    <property type="match status" value="9"/>
</dbReference>
<feature type="domain" description="C2H2-type" evidence="13">
    <location>
        <begin position="420"/>
        <end position="447"/>
    </location>
</feature>
<dbReference type="Ensembl" id="ENSMICT00000070046.1">
    <property type="protein sequence ID" value="ENSMICP00000044571.1"/>
    <property type="gene ID" value="ENSMICG00000007824.3"/>
</dbReference>
<comment type="similarity">
    <text evidence="3">Belongs to the krueppel C2H2-type zinc-finger protein family.</text>
</comment>
<dbReference type="InterPro" id="IPR036236">
    <property type="entry name" value="Znf_C2H2_sf"/>
</dbReference>
<evidence type="ECO:0000259" key="13">
    <source>
        <dbReference type="PROSITE" id="PS50157"/>
    </source>
</evidence>
<dbReference type="EMBL" id="ABDC03026472">
    <property type="status" value="NOT_ANNOTATED_CDS"/>
    <property type="molecule type" value="Genomic_DNA"/>
</dbReference>
<dbReference type="FunFam" id="3.30.160.60:FF:002063">
    <property type="entry name" value="RB associated KRAB zinc finger"/>
    <property type="match status" value="1"/>
</dbReference>
<protein>
    <submittedName>
        <fullName evidence="15">Uncharacterized protein</fullName>
    </submittedName>
</protein>
<dbReference type="EMBL" id="ABDC03026478">
    <property type="status" value="NOT_ANNOTATED_CDS"/>
    <property type="molecule type" value="Genomic_DNA"/>
</dbReference>
<feature type="domain" description="C2H2-type" evidence="13">
    <location>
        <begin position="476"/>
        <end position="502"/>
    </location>
</feature>
<keyword evidence="9" id="KW-0238">DNA-binding</keyword>
<sequence>RFLHRRGLAQAGFELLTLSNPPASASQSARITTLELEPLVEKPLTFRDVAIEFSQEEWTCLDLAQRTLYRDVMLENYRNLVSLGLSSISMISELPLKESGNTGEISQTVMLERHESHDMEDFWFRKIQKNIQNFEYQWQVAERYYQRIHNTHEENLNGRRDQHDRRNVENKFIKNEVGLNFQSHLPELELFMTEEKIYEWNHMKNYVNNFLVSPLDRIPSTINPHICHEDEYDFVDSLFTQKPKAHIETEYYKCNRCGKTFNQGLHFTVHQIIHAEDKRFECGICAKVFNKKSCLVSHQRIHTGEKPYKCNESGEVFNNISHVAQHRRMHTGEKPYKCNECGKVLHQISHLAKHQAIHTGEKPYKCNECGKVLSRNSYLVQHRTIHTGEKPYKCIECGKEFHYKSSLASHQTVHTGEKPYKCNECGKVFKHISPLARHRRIHTGDKPYKCNECGKLFSRNSHLVNHQRIHTGEKPYKCNECGKVFSQNAQLINHQRIHTGEK</sequence>
<dbReference type="InterPro" id="IPR050717">
    <property type="entry name" value="C2H2-ZF_Transcription_Reg"/>
</dbReference>
<dbReference type="EMBL" id="ABDC03026477">
    <property type="status" value="NOT_ANNOTATED_CDS"/>
    <property type="molecule type" value="Genomic_DNA"/>
</dbReference>
<evidence type="ECO:0000256" key="2">
    <source>
        <dbReference type="ARBA" id="ARBA00004123"/>
    </source>
</evidence>
<dbReference type="GO" id="GO:0005634">
    <property type="term" value="C:nucleus"/>
    <property type="evidence" value="ECO:0007669"/>
    <property type="project" value="UniProtKB-SubCell"/>
</dbReference>
<keyword evidence="8" id="KW-0805">Transcription regulation</keyword>
<dbReference type="FunFam" id="3.30.160.60:FF:004137">
    <property type="match status" value="2"/>
</dbReference>
<evidence type="ECO:0000256" key="6">
    <source>
        <dbReference type="ARBA" id="ARBA00022771"/>
    </source>
</evidence>
<dbReference type="EMBL" id="ABDC03026476">
    <property type="status" value="NOT_ANNOTATED_CDS"/>
    <property type="molecule type" value="Genomic_DNA"/>
</dbReference>
<dbReference type="SUPFAM" id="SSF57667">
    <property type="entry name" value="beta-beta-alpha zinc fingers"/>
    <property type="match status" value="5"/>
</dbReference>
<evidence type="ECO:0000256" key="7">
    <source>
        <dbReference type="ARBA" id="ARBA00022833"/>
    </source>
</evidence>
<dbReference type="EMBL" id="ABDC03026479">
    <property type="status" value="NOT_ANNOTATED_CDS"/>
    <property type="molecule type" value="Genomic_DNA"/>
</dbReference>
<dbReference type="PROSITE" id="PS50805">
    <property type="entry name" value="KRAB"/>
    <property type="match status" value="1"/>
</dbReference>
<feature type="domain" description="KRAB" evidence="14">
    <location>
        <begin position="44"/>
        <end position="119"/>
    </location>
</feature>
<dbReference type="GO" id="GO:0000981">
    <property type="term" value="F:DNA-binding transcription factor activity, RNA polymerase II-specific"/>
    <property type="evidence" value="ECO:0007669"/>
    <property type="project" value="TreeGrafter"/>
</dbReference>
<dbReference type="SUPFAM" id="SSF109640">
    <property type="entry name" value="KRAB domain (Kruppel-associated box)"/>
    <property type="match status" value="1"/>
</dbReference>
<dbReference type="AlphaFoldDB" id="A0A8C5Y153"/>
<dbReference type="PANTHER" id="PTHR14196">
    <property type="entry name" value="ODD-SKIPPED - RELATED"/>
    <property type="match status" value="1"/>
</dbReference>
<comment type="subcellular location">
    <subcellularLocation>
        <location evidence="2">Nucleus</location>
    </subcellularLocation>
</comment>
<dbReference type="FunFam" id="3.30.160.60:FF:000275">
    <property type="entry name" value="zinc finger protein 90 homolog"/>
    <property type="match status" value="1"/>
</dbReference>
<keyword evidence="4" id="KW-0479">Metal-binding</keyword>
<dbReference type="EMBL" id="ABDC03026473">
    <property type="status" value="NOT_ANNOTATED_CDS"/>
    <property type="molecule type" value="Genomic_DNA"/>
</dbReference>
<evidence type="ECO:0000256" key="1">
    <source>
        <dbReference type="ARBA" id="ARBA00003767"/>
    </source>
</evidence>
<feature type="domain" description="C2H2-type" evidence="13">
    <location>
        <begin position="448"/>
        <end position="475"/>
    </location>
</feature>
<dbReference type="GO" id="GO:0000977">
    <property type="term" value="F:RNA polymerase II transcription regulatory region sequence-specific DNA binding"/>
    <property type="evidence" value="ECO:0007669"/>
    <property type="project" value="TreeGrafter"/>
</dbReference>
<dbReference type="PROSITE" id="PS50157">
    <property type="entry name" value="ZINC_FINGER_C2H2_2"/>
    <property type="match status" value="9"/>
</dbReference>
<evidence type="ECO:0000256" key="12">
    <source>
        <dbReference type="PROSITE-ProRule" id="PRU00042"/>
    </source>
</evidence>
<dbReference type="CDD" id="cd07765">
    <property type="entry name" value="KRAB_A-box"/>
    <property type="match status" value="1"/>
</dbReference>
<dbReference type="InterPro" id="IPR036051">
    <property type="entry name" value="KRAB_dom_sf"/>
</dbReference>
<evidence type="ECO:0000256" key="8">
    <source>
        <dbReference type="ARBA" id="ARBA00023015"/>
    </source>
</evidence>
<feature type="domain" description="C2H2-type" evidence="13">
    <location>
        <begin position="336"/>
        <end position="363"/>
    </location>
</feature>
<evidence type="ECO:0000256" key="10">
    <source>
        <dbReference type="ARBA" id="ARBA00023163"/>
    </source>
</evidence>
<dbReference type="Gene3D" id="6.10.140.140">
    <property type="match status" value="1"/>
</dbReference>
<evidence type="ECO:0000256" key="5">
    <source>
        <dbReference type="ARBA" id="ARBA00022737"/>
    </source>
</evidence>
<dbReference type="PROSITE" id="PS00028">
    <property type="entry name" value="ZINC_FINGER_C2H2_1"/>
    <property type="match status" value="8"/>
</dbReference>
<feature type="domain" description="C2H2-type" evidence="13">
    <location>
        <begin position="364"/>
        <end position="391"/>
    </location>
</feature>
<dbReference type="Pfam" id="PF00096">
    <property type="entry name" value="zf-C2H2"/>
    <property type="match status" value="8"/>
</dbReference>
<evidence type="ECO:0000313" key="15">
    <source>
        <dbReference type="Ensembl" id="ENSMICP00000044571.1"/>
    </source>
</evidence>
<feature type="domain" description="C2H2-type" evidence="13">
    <location>
        <begin position="392"/>
        <end position="419"/>
    </location>
</feature>
<dbReference type="GeneTree" id="ENSGT00940000163013"/>
<keyword evidence="11" id="KW-0539">Nucleus</keyword>
<name>A0A8C5Y153_MICMU</name>
<evidence type="ECO:0000313" key="16">
    <source>
        <dbReference type="Proteomes" id="UP000694394"/>
    </source>
</evidence>
<reference evidence="15" key="1">
    <citation type="submission" date="2016-12" db="EMBL/GenBank/DDBJ databases">
        <title>Mouse lemur reference genome and diversity panel.</title>
        <authorList>
            <person name="Harris R."/>
            <person name="Larsen P."/>
            <person name="Liu Y."/>
            <person name="Hughes D.S."/>
            <person name="Murali S."/>
            <person name="Raveendran M."/>
            <person name="Korchina V."/>
            <person name="Wang M."/>
            <person name="Jhangiani S."/>
            <person name="Bandaranaike D."/>
            <person name="Bellair M."/>
            <person name="Blankenburg K."/>
            <person name="Chao H."/>
            <person name="Dahdouli M."/>
            <person name="Dinh H."/>
            <person name="Doddapaneni H."/>
            <person name="English A."/>
            <person name="Firestine M."/>
            <person name="Gnanaolivu R."/>
            <person name="Gross S."/>
            <person name="Hernandez B."/>
            <person name="Javaid M."/>
            <person name="Jayaseelan J."/>
            <person name="Jones J."/>
            <person name="Khan Z."/>
            <person name="Kovar C."/>
            <person name="Kurapati P."/>
            <person name="Le B."/>
            <person name="Lee S."/>
            <person name="Li M."/>
            <person name="Mathew T."/>
            <person name="Narasimhan A."/>
            <person name="Ngo D."/>
            <person name="Nguyen L."/>
            <person name="Okwuonu G."/>
            <person name="Ongeri F."/>
            <person name="Osuji N."/>
            <person name="Pu L.-L."/>
            <person name="Puazo M."/>
            <person name="Quiroz J."/>
            <person name="Raj R."/>
            <person name="Rajbhandari K."/>
            <person name="Reid J.G."/>
            <person name="Santibanez J."/>
            <person name="Sexton D."/>
            <person name="Skinner E."/>
            <person name="Vee V."/>
            <person name="Weissenberger G."/>
            <person name="Wu Y."/>
            <person name="Xin Y."/>
            <person name="Han Y."/>
            <person name="Campbell C."/>
            <person name="Brown A."/>
            <person name="Sullivan B."/>
            <person name="Shelton J."/>
            <person name="Brown S."/>
            <person name="Dudchenko O."/>
            <person name="Machol I."/>
            <person name="Durand N."/>
            <person name="Shamim M."/>
            <person name="Lieberman A."/>
            <person name="Muzny D.M."/>
            <person name="Richards S."/>
            <person name="Yoder A."/>
            <person name="Worley K.C."/>
            <person name="Rogers J."/>
            <person name="Gibbs R.A."/>
        </authorList>
    </citation>
    <scope>NUCLEOTIDE SEQUENCE [LARGE SCALE GENOMIC DNA]</scope>
</reference>
<evidence type="ECO:0000256" key="11">
    <source>
        <dbReference type="ARBA" id="ARBA00023242"/>
    </source>
</evidence>
<dbReference type="FunFam" id="3.30.160.60:FF:002343">
    <property type="entry name" value="Zinc finger protein 33A"/>
    <property type="match status" value="1"/>
</dbReference>
<keyword evidence="5" id="KW-0677">Repeat</keyword>
<reference evidence="15" key="3">
    <citation type="submission" date="2025-09" db="UniProtKB">
        <authorList>
            <consortium name="Ensembl"/>
        </authorList>
    </citation>
    <scope>IDENTIFICATION</scope>
</reference>
<dbReference type="InterPro" id="IPR001909">
    <property type="entry name" value="KRAB"/>
</dbReference>
<keyword evidence="10" id="KW-0804">Transcription</keyword>
<organism evidence="15 16">
    <name type="scientific">Microcebus murinus</name>
    <name type="common">Gray mouse lemur</name>
    <name type="synonym">Lemur murinus</name>
    <dbReference type="NCBI Taxonomy" id="30608"/>
    <lineage>
        <taxon>Eukaryota</taxon>
        <taxon>Metazoa</taxon>
        <taxon>Chordata</taxon>
        <taxon>Craniata</taxon>
        <taxon>Vertebrata</taxon>
        <taxon>Euteleostomi</taxon>
        <taxon>Mammalia</taxon>
        <taxon>Eutheria</taxon>
        <taxon>Euarchontoglires</taxon>
        <taxon>Primates</taxon>
        <taxon>Strepsirrhini</taxon>
        <taxon>Lemuriformes</taxon>
        <taxon>Cheirogaleidae</taxon>
        <taxon>Microcebus</taxon>
    </lineage>
</organism>
<dbReference type="FunFam" id="3.30.160.60:FF:000149">
    <property type="entry name" value="Zinc finger protein 569"/>
    <property type="match status" value="1"/>
</dbReference>
<dbReference type="SMART" id="SM00349">
    <property type="entry name" value="KRAB"/>
    <property type="match status" value="1"/>
</dbReference>
<dbReference type="EMBL" id="ABDC03026475">
    <property type="status" value="NOT_ANNOTATED_CDS"/>
    <property type="molecule type" value="Genomic_DNA"/>
</dbReference>
<dbReference type="Proteomes" id="UP000694394">
    <property type="component" value="Chromosome 22"/>
</dbReference>
<gene>
    <name evidence="15" type="primary">LOC105859977</name>
</gene>
<dbReference type="GO" id="GO:0008270">
    <property type="term" value="F:zinc ion binding"/>
    <property type="evidence" value="ECO:0007669"/>
    <property type="project" value="UniProtKB-KW"/>
</dbReference>
<feature type="domain" description="C2H2-type" evidence="13">
    <location>
        <begin position="280"/>
        <end position="307"/>
    </location>
</feature>
<feature type="domain" description="C2H2-type" evidence="13">
    <location>
        <begin position="252"/>
        <end position="279"/>
    </location>
</feature>
<comment type="function">
    <text evidence="1">May be involved in transcriptional regulation.</text>
</comment>
<dbReference type="FunFam" id="3.30.160.60:FF:002090">
    <property type="entry name" value="Zinc finger protein 473"/>
    <property type="match status" value="3"/>
</dbReference>
<keyword evidence="6 12" id="KW-0863">Zinc-finger</keyword>
<feature type="domain" description="C2H2-type" evidence="13">
    <location>
        <begin position="308"/>
        <end position="335"/>
    </location>
</feature>
<evidence type="ECO:0000259" key="14">
    <source>
        <dbReference type="PROSITE" id="PS50805"/>
    </source>
</evidence>
<evidence type="ECO:0000256" key="3">
    <source>
        <dbReference type="ARBA" id="ARBA00006991"/>
    </source>
</evidence>
<evidence type="ECO:0000256" key="9">
    <source>
        <dbReference type="ARBA" id="ARBA00023125"/>
    </source>
</evidence>
<dbReference type="Gene3D" id="3.30.160.60">
    <property type="entry name" value="Classic Zinc Finger"/>
    <property type="match status" value="9"/>
</dbReference>
<keyword evidence="7" id="KW-0862">Zinc</keyword>